<evidence type="ECO:0000256" key="2">
    <source>
        <dbReference type="ARBA" id="ARBA00004664"/>
    </source>
</evidence>
<evidence type="ECO:0000256" key="1">
    <source>
        <dbReference type="ARBA" id="ARBA00001164"/>
    </source>
</evidence>
<evidence type="ECO:0000256" key="7">
    <source>
        <dbReference type="ARBA" id="ARBA00023141"/>
    </source>
</evidence>
<keyword evidence="8 9" id="KW-0413">Isomerase</keyword>
<keyword evidence="5 9" id="KW-0028">Amino-acid biosynthesis</keyword>
<evidence type="ECO:0000259" key="10">
    <source>
        <dbReference type="Pfam" id="PF00697"/>
    </source>
</evidence>
<dbReference type="PANTHER" id="PTHR42894">
    <property type="entry name" value="N-(5'-PHOSPHORIBOSYL)ANTHRANILATE ISOMERASE"/>
    <property type="match status" value="1"/>
</dbReference>
<evidence type="ECO:0000256" key="8">
    <source>
        <dbReference type="ARBA" id="ARBA00023235"/>
    </source>
</evidence>
<dbReference type="RefSeq" id="WP_229671143.1">
    <property type="nucleotide sequence ID" value="NZ_BMOE01000021.1"/>
</dbReference>
<keyword evidence="7 9" id="KW-0057">Aromatic amino acid biosynthesis</keyword>
<evidence type="ECO:0000256" key="5">
    <source>
        <dbReference type="ARBA" id="ARBA00022605"/>
    </source>
</evidence>
<dbReference type="GO" id="GO:0000162">
    <property type="term" value="P:L-tryptophan biosynthetic process"/>
    <property type="evidence" value="ECO:0007669"/>
    <property type="project" value="UniProtKB-UniRule"/>
</dbReference>
<organism evidence="11 12">
    <name type="scientific">Deinococcus aquiradiocola</name>
    <dbReference type="NCBI Taxonomy" id="393059"/>
    <lineage>
        <taxon>Bacteria</taxon>
        <taxon>Thermotogati</taxon>
        <taxon>Deinococcota</taxon>
        <taxon>Deinococci</taxon>
        <taxon>Deinococcales</taxon>
        <taxon>Deinococcaceae</taxon>
        <taxon>Deinococcus</taxon>
    </lineage>
</organism>
<name>A0A917UVU3_9DEIO</name>
<keyword evidence="12" id="KW-1185">Reference proteome</keyword>
<evidence type="ECO:0000313" key="12">
    <source>
        <dbReference type="Proteomes" id="UP000635726"/>
    </source>
</evidence>
<evidence type="ECO:0000313" key="11">
    <source>
        <dbReference type="EMBL" id="GGJ88423.1"/>
    </source>
</evidence>
<dbReference type="HAMAP" id="MF_00135">
    <property type="entry name" value="PRAI"/>
    <property type="match status" value="1"/>
</dbReference>
<dbReference type="InterPro" id="IPR011060">
    <property type="entry name" value="RibuloseP-bd_barrel"/>
</dbReference>
<dbReference type="Proteomes" id="UP000635726">
    <property type="component" value="Unassembled WGS sequence"/>
</dbReference>
<dbReference type="CDD" id="cd00405">
    <property type="entry name" value="PRAI"/>
    <property type="match status" value="1"/>
</dbReference>
<reference evidence="11" key="1">
    <citation type="journal article" date="2014" name="Int. J. Syst. Evol. Microbiol.">
        <title>Complete genome sequence of Corynebacterium casei LMG S-19264T (=DSM 44701T), isolated from a smear-ripened cheese.</title>
        <authorList>
            <consortium name="US DOE Joint Genome Institute (JGI-PGF)"/>
            <person name="Walter F."/>
            <person name="Albersmeier A."/>
            <person name="Kalinowski J."/>
            <person name="Ruckert C."/>
        </authorList>
    </citation>
    <scope>NUCLEOTIDE SEQUENCE</scope>
    <source>
        <strain evidence="11">JCM 14371</strain>
    </source>
</reference>
<evidence type="ECO:0000256" key="6">
    <source>
        <dbReference type="ARBA" id="ARBA00022822"/>
    </source>
</evidence>
<evidence type="ECO:0000256" key="3">
    <source>
        <dbReference type="ARBA" id="ARBA00012572"/>
    </source>
</evidence>
<reference evidence="11" key="2">
    <citation type="submission" date="2020-09" db="EMBL/GenBank/DDBJ databases">
        <authorList>
            <person name="Sun Q."/>
            <person name="Ohkuma M."/>
        </authorList>
    </citation>
    <scope>NUCLEOTIDE SEQUENCE</scope>
    <source>
        <strain evidence="11">JCM 14371</strain>
    </source>
</reference>
<dbReference type="InterPro" id="IPR044643">
    <property type="entry name" value="TrpF_fam"/>
</dbReference>
<dbReference type="InterPro" id="IPR013785">
    <property type="entry name" value="Aldolase_TIM"/>
</dbReference>
<proteinExistence type="inferred from homology"/>
<dbReference type="AlphaFoldDB" id="A0A917UVU3"/>
<gene>
    <name evidence="9 11" type="primary">trpF</name>
    <name evidence="11" type="ORF">GCM10008939_35660</name>
</gene>
<dbReference type="Pfam" id="PF00697">
    <property type="entry name" value="PRAI"/>
    <property type="match status" value="1"/>
</dbReference>
<sequence>MTRGAAGEGRGVPERLLVKVCGTTSVHDALLSAEAGADAIGLIFAPGSRRRVDVQAARRISLSVGAGVARVGVFMNQPLDEVLRTAETARLSAVQIHGEVSSLYLGALACYHPVLRVLRPAELAGQGTTPEGPVTLMLDAPNPGSGEALDWAALRADFPAGAWLAGGLGPLNVAEAVRVLRPAAVDAVSRLEASPGVKDPEQVRAFVRAAREAHRALQAESGSP</sequence>
<dbReference type="EMBL" id="BMOE01000021">
    <property type="protein sequence ID" value="GGJ88423.1"/>
    <property type="molecule type" value="Genomic_DNA"/>
</dbReference>
<evidence type="ECO:0000256" key="4">
    <source>
        <dbReference type="ARBA" id="ARBA00022272"/>
    </source>
</evidence>
<keyword evidence="6 9" id="KW-0822">Tryptophan biosynthesis</keyword>
<dbReference type="PANTHER" id="PTHR42894:SF1">
    <property type="entry name" value="N-(5'-PHOSPHORIBOSYL)ANTHRANILATE ISOMERASE"/>
    <property type="match status" value="1"/>
</dbReference>
<dbReference type="InterPro" id="IPR001240">
    <property type="entry name" value="PRAI_dom"/>
</dbReference>
<comment type="pathway">
    <text evidence="2 9">Amino-acid biosynthesis; L-tryptophan biosynthesis; L-tryptophan from chorismate: step 3/5.</text>
</comment>
<comment type="catalytic activity">
    <reaction evidence="1 9">
        <text>N-(5-phospho-beta-D-ribosyl)anthranilate = 1-(2-carboxyphenylamino)-1-deoxy-D-ribulose 5-phosphate</text>
        <dbReference type="Rhea" id="RHEA:21540"/>
        <dbReference type="ChEBI" id="CHEBI:18277"/>
        <dbReference type="ChEBI" id="CHEBI:58613"/>
        <dbReference type="EC" id="5.3.1.24"/>
    </reaction>
</comment>
<comment type="similarity">
    <text evidence="9">Belongs to the TrpF family.</text>
</comment>
<dbReference type="EC" id="5.3.1.24" evidence="3 9"/>
<feature type="domain" description="N-(5'phosphoribosyl) anthranilate isomerase (PRAI)" evidence="10">
    <location>
        <begin position="18"/>
        <end position="208"/>
    </location>
</feature>
<comment type="caution">
    <text evidence="11">The sequence shown here is derived from an EMBL/GenBank/DDBJ whole genome shotgun (WGS) entry which is preliminary data.</text>
</comment>
<dbReference type="SUPFAM" id="SSF51366">
    <property type="entry name" value="Ribulose-phoshate binding barrel"/>
    <property type="match status" value="1"/>
</dbReference>
<protein>
    <recommendedName>
        <fullName evidence="4 9">N-(5'-phosphoribosyl)anthranilate isomerase</fullName>
        <shortName evidence="9">PRAI</shortName>
        <ecNumber evidence="3 9">5.3.1.24</ecNumber>
    </recommendedName>
</protein>
<evidence type="ECO:0000256" key="9">
    <source>
        <dbReference type="HAMAP-Rule" id="MF_00135"/>
    </source>
</evidence>
<accession>A0A917UVU3</accession>
<dbReference type="GO" id="GO:0004640">
    <property type="term" value="F:phosphoribosylanthranilate isomerase activity"/>
    <property type="evidence" value="ECO:0007669"/>
    <property type="project" value="UniProtKB-UniRule"/>
</dbReference>
<dbReference type="Gene3D" id="3.20.20.70">
    <property type="entry name" value="Aldolase class I"/>
    <property type="match status" value="1"/>
</dbReference>